<dbReference type="InterPro" id="IPR029016">
    <property type="entry name" value="GAF-like_dom_sf"/>
</dbReference>
<dbReference type="PROSITE" id="PS50109">
    <property type="entry name" value="HIS_KIN"/>
    <property type="match status" value="1"/>
</dbReference>
<gene>
    <name evidence="18" type="ORF">KOI35_21025</name>
</gene>
<dbReference type="CDD" id="cd00075">
    <property type="entry name" value="HATPase"/>
    <property type="match status" value="1"/>
</dbReference>
<dbReference type="SUPFAM" id="SSF55874">
    <property type="entry name" value="ATPase domain of HSP90 chaperone/DNA topoisomerase II/histidine kinase"/>
    <property type="match status" value="1"/>
</dbReference>
<protein>
    <recommendedName>
        <fullName evidence="14">Sensor-like histidine kinase SenX3</fullName>
        <ecNumber evidence="4">2.7.13.3</ecNumber>
    </recommendedName>
</protein>
<dbReference type="Gene3D" id="3.30.450.40">
    <property type="match status" value="2"/>
</dbReference>
<keyword evidence="12" id="KW-0902">Two-component regulatory system</keyword>
<dbReference type="InterPro" id="IPR013655">
    <property type="entry name" value="PAS_fold_3"/>
</dbReference>
<evidence type="ECO:0000256" key="7">
    <source>
        <dbReference type="ARBA" id="ARBA00022692"/>
    </source>
</evidence>
<keyword evidence="8" id="KW-0547">Nucleotide-binding</keyword>
<evidence type="ECO:0000256" key="15">
    <source>
        <dbReference type="SAM" id="Coils"/>
    </source>
</evidence>
<dbReference type="SMART" id="SM00387">
    <property type="entry name" value="HATPase_c"/>
    <property type="match status" value="1"/>
</dbReference>
<dbReference type="Pfam" id="PF02518">
    <property type="entry name" value="HATPase_c"/>
    <property type="match status" value="1"/>
</dbReference>
<dbReference type="RefSeq" id="WP_215789199.1">
    <property type="nucleotide sequence ID" value="NZ_JAHKKG010000006.1"/>
</dbReference>
<dbReference type="InterPro" id="IPR035965">
    <property type="entry name" value="PAS-like_dom_sf"/>
</dbReference>
<comment type="catalytic activity">
    <reaction evidence="1">
        <text>ATP + protein L-histidine = ADP + protein N-phospho-L-histidine.</text>
        <dbReference type="EC" id="2.7.13.3"/>
    </reaction>
</comment>
<dbReference type="InterPro" id="IPR005467">
    <property type="entry name" value="His_kinase_dom"/>
</dbReference>
<dbReference type="InterPro" id="IPR004358">
    <property type="entry name" value="Sig_transdc_His_kin-like_C"/>
</dbReference>
<dbReference type="SUPFAM" id="SSF55781">
    <property type="entry name" value="GAF domain-like"/>
    <property type="match status" value="2"/>
</dbReference>
<evidence type="ECO:0000256" key="4">
    <source>
        <dbReference type="ARBA" id="ARBA00012438"/>
    </source>
</evidence>
<dbReference type="Pfam" id="PF00512">
    <property type="entry name" value="HisKA"/>
    <property type="match status" value="1"/>
</dbReference>
<dbReference type="SUPFAM" id="SSF55785">
    <property type="entry name" value="PYP-like sensor domain (PAS domain)"/>
    <property type="match status" value="3"/>
</dbReference>
<evidence type="ECO:0000256" key="14">
    <source>
        <dbReference type="ARBA" id="ARBA00039401"/>
    </source>
</evidence>
<keyword evidence="5" id="KW-0597">Phosphoprotein</keyword>
<keyword evidence="10" id="KW-0067">ATP-binding</keyword>
<dbReference type="PRINTS" id="PR00344">
    <property type="entry name" value="BCTRLSENSOR"/>
</dbReference>
<dbReference type="Pfam" id="PF01590">
    <property type="entry name" value="GAF"/>
    <property type="match status" value="1"/>
</dbReference>
<dbReference type="SMART" id="SM00388">
    <property type="entry name" value="HisKA"/>
    <property type="match status" value="1"/>
</dbReference>
<evidence type="ECO:0000256" key="5">
    <source>
        <dbReference type="ARBA" id="ARBA00022553"/>
    </source>
</evidence>
<sequence length="989" mass="108189">MLTSPGMSLLSPGRIRALRATGLLEVEGVDALDRLTKLAARMLDAPTALVSLVDTDRQRFPSAYGLSGELEETRQTPLSHSYCKHVVEDSAPLVVADARLDERLRDNPAIADYNAIAYAGIPLHSPDGHVLGSFCVMDTQPRTWTPDNLDVLRDLAEAAESEVALRLVQAEQTISSARMNAVINGTHDAYISTDLSGTVIAWNAAAERMFGYDTPDALGRNIADLIIPERFRAMHLAGLGRVRATGESQLSGHHMRVEAMTSSGREFPAEMTLQVVEEPGGTVCHAFLTDITGRLVAAAEMEQQRQKADDEHAFLEAVLDSVDVGIAACDADGNLTFLNRAAREVTGRPASPNTPIQEWADVYTNVYELDGRTAMTDMPLTRAFRGEAVHGQHMLIKSRDSWRRFLTNGRRVETADDRQLGAVVAFHDITEAYRAEELRRARHAVAQVLSEATNAKDASIEAVAVITKALGWQVGEYWQVSEDRRTIARHSSYTAGDHDLSAFSNDLPLDFERGEGLPGLVWARNGEVWWNTGERPADMLDMGRAALREVGMRVAVGVPVHSGRRAIGVLAFYTDRELPYDPDLAGMLDAVGAHLGRFVERRWAEDMSLMLADARRNFDRIVQQVNDYVWTVEAMPGGEPPRLVYGSPTASGVFGGPIEEGRTPTLTERVHPDDAEIMMSFHNALAAGEHAEMECRIVGFDGVTRWIWTRAASRWEGDQFFVDGLSTDVTDRHELSERRERLLEQEREQVEQLRQLDRMKDELSAVVIHELRNPVGVIKAYTEVLLESPALAEAERKQATVVDRTTRHLQELVDDLLDLARLDAGHISIDPAPMAAGGVLREVVDNHQLSAAAKNLTVHATIKPDLAVYADPQRLRQALDNLLSNAIKYTPEGGTVSVTAEHDGESVVISISDTGIGIPAEQYPHLFSRFFRASNATKAGIKGTGLGLAVTKAIIDAHEGTLTAAPAPGGGTEFTISLPAPVLDFDAAA</sequence>
<dbReference type="InterPro" id="IPR013767">
    <property type="entry name" value="PAS_fold"/>
</dbReference>
<feature type="domain" description="PAS" evidence="17">
    <location>
        <begin position="175"/>
        <end position="229"/>
    </location>
</feature>
<evidence type="ECO:0000256" key="10">
    <source>
        <dbReference type="ARBA" id="ARBA00022840"/>
    </source>
</evidence>
<dbReference type="EC" id="2.7.13.3" evidence="4"/>
<keyword evidence="13" id="KW-0472">Membrane</keyword>
<dbReference type="EMBL" id="JAHKKG010000006">
    <property type="protein sequence ID" value="MBU2665999.1"/>
    <property type="molecule type" value="Genomic_DNA"/>
</dbReference>
<feature type="coiled-coil region" evidence="15">
    <location>
        <begin position="732"/>
        <end position="762"/>
    </location>
</feature>
<evidence type="ECO:0000256" key="8">
    <source>
        <dbReference type="ARBA" id="ARBA00022741"/>
    </source>
</evidence>
<dbReference type="InterPro" id="IPR050351">
    <property type="entry name" value="BphY/WalK/GraS-like"/>
</dbReference>
<name>A0ABS5YRD1_9ACTN</name>
<evidence type="ECO:0000256" key="9">
    <source>
        <dbReference type="ARBA" id="ARBA00022777"/>
    </source>
</evidence>
<dbReference type="InterPro" id="IPR003018">
    <property type="entry name" value="GAF"/>
</dbReference>
<dbReference type="InterPro" id="IPR003594">
    <property type="entry name" value="HATPase_dom"/>
</dbReference>
<dbReference type="Pfam" id="PF13185">
    <property type="entry name" value="GAF_2"/>
    <property type="match status" value="1"/>
</dbReference>
<evidence type="ECO:0000259" key="17">
    <source>
        <dbReference type="PROSITE" id="PS50112"/>
    </source>
</evidence>
<dbReference type="Proteomes" id="UP001519654">
    <property type="component" value="Unassembled WGS sequence"/>
</dbReference>
<proteinExistence type="predicted"/>
<evidence type="ECO:0000256" key="12">
    <source>
        <dbReference type="ARBA" id="ARBA00023012"/>
    </source>
</evidence>
<comment type="subcellular location">
    <subcellularLocation>
        <location evidence="3">Cell membrane</location>
    </subcellularLocation>
    <subcellularLocation>
        <location evidence="2">Membrane</location>
        <topology evidence="2">Multi-pass membrane protein</topology>
    </subcellularLocation>
</comment>
<evidence type="ECO:0000256" key="1">
    <source>
        <dbReference type="ARBA" id="ARBA00000085"/>
    </source>
</evidence>
<evidence type="ECO:0000256" key="13">
    <source>
        <dbReference type="ARBA" id="ARBA00023136"/>
    </source>
</evidence>
<dbReference type="SMART" id="SM00091">
    <property type="entry name" value="PAS"/>
    <property type="match status" value="3"/>
</dbReference>
<comment type="caution">
    <text evidence="18">The sequence shown here is derived from an EMBL/GenBank/DDBJ whole genome shotgun (WGS) entry which is preliminary data.</text>
</comment>
<evidence type="ECO:0000313" key="18">
    <source>
        <dbReference type="EMBL" id="MBU2665999.1"/>
    </source>
</evidence>
<accession>A0ABS5YRD1</accession>
<keyword evidence="19" id="KW-1185">Reference proteome</keyword>
<dbReference type="Pfam" id="PF08447">
    <property type="entry name" value="PAS_3"/>
    <property type="match status" value="1"/>
</dbReference>
<dbReference type="SMART" id="SM00065">
    <property type="entry name" value="GAF"/>
    <property type="match status" value="1"/>
</dbReference>
<dbReference type="SUPFAM" id="SSF47384">
    <property type="entry name" value="Homodimeric domain of signal transducing histidine kinase"/>
    <property type="match status" value="1"/>
</dbReference>
<dbReference type="PANTHER" id="PTHR42878:SF7">
    <property type="entry name" value="SENSOR HISTIDINE KINASE GLRK"/>
    <property type="match status" value="1"/>
</dbReference>
<dbReference type="CDD" id="cd00130">
    <property type="entry name" value="PAS"/>
    <property type="match status" value="2"/>
</dbReference>
<evidence type="ECO:0000256" key="11">
    <source>
        <dbReference type="ARBA" id="ARBA00022989"/>
    </source>
</evidence>
<dbReference type="NCBIfam" id="TIGR00229">
    <property type="entry name" value="sensory_box"/>
    <property type="match status" value="1"/>
</dbReference>
<dbReference type="PROSITE" id="PS50112">
    <property type="entry name" value="PAS"/>
    <property type="match status" value="2"/>
</dbReference>
<dbReference type="Gene3D" id="3.30.565.10">
    <property type="entry name" value="Histidine kinase-like ATPase, C-terminal domain"/>
    <property type="match status" value="1"/>
</dbReference>
<feature type="domain" description="Histidine kinase" evidence="16">
    <location>
        <begin position="766"/>
        <end position="982"/>
    </location>
</feature>
<keyword evidence="9" id="KW-0418">Kinase</keyword>
<feature type="domain" description="PAS" evidence="17">
    <location>
        <begin position="311"/>
        <end position="347"/>
    </location>
</feature>
<keyword evidence="15" id="KW-0175">Coiled coil</keyword>
<reference evidence="18 19" key="1">
    <citation type="submission" date="2021-06" db="EMBL/GenBank/DDBJ databases">
        <title>Actinoplanes lichenicola sp. nov., and Actinoplanes ovalisporus sp. nov., isolated from lichen in Thailand.</title>
        <authorList>
            <person name="Saeng-In P."/>
            <person name="Kanchanasin P."/>
            <person name="Yuki M."/>
            <person name="Kudo T."/>
            <person name="Ohkuma M."/>
            <person name="Phongsopitanun W."/>
            <person name="Tanasupawat S."/>
        </authorList>
    </citation>
    <scope>NUCLEOTIDE SEQUENCE [LARGE SCALE GENOMIC DNA]</scope>
    <source>
        <strain evidence="18 19">NBRC 110975</strain>
    </source>
</reference>
<dbReference type="Gene3D" id="1.10.287.130">
    <property type="match status" value="1"/>
</dbReference>
<evidence type="ECO:0000256" key="3">
    <source>
        <dbReference type="ARBA" id="ARBA00004236"/>
    </source>
</evidence>
<dbReference type="InterPro" id="IPR013656">
    <property type="entry name" value="PAS_4"/>
</dbReference>
<dbReference type="InterPro" id="IPR036097">
    <property type="entry name" value="HisK_dim/P_sf"/>
</dbReference>
<dbReference type="CDD" id="cd00082">
    <property type="entry name" value="HisKA"/>
    <property type="match status" value="1"/>
</dbReference>
<organism evidence="18 19">
    <name type="scientific">Paractinoplanes bogorensis</name>
    <dbReference type="NCBI Taxonomy" id="1610840"/>
    <lineage>
        <taxon>Bacteria</taxon>
        <taxon>Bacillati</taxon>
        <taxon>Actinomycetota</taxon>
        <taxon>Actinomycetes</taxon>
        <taxon>Micromonosporales</taxon>
        <taxon>Micromonosporaceae</taxon>
        <taxon>Paractinoplanes</taxon>
    </lineage>
</organism>
<dbReference type="InterPro" id="IPR000014">
    <property type="entry name" value="PAS"/>
</dbReference>
<keyword evidence="6" id="KW-0808">Transferase</keyword>
<keyword evidence="7" id="KW-0812">Transmembrane</keyword>
<evidence type="ECO:0000256" key="6">
    <source>
        <dbReference type="ARBA" id="ARBA00022679"/>
    </source>
</evidence>
<dbReference type="Pfam" id="PF08448">
    <property type="entry name" value="PAS_4"/>
    <property type="match status" value="1"/>
</dbReference>
<evidence type="ECO:0000259" key="16">
    <source>
        <dbReference type="PROSITE" id="PS50109"/>
    </source>
</evidence>
<dbReference type="InterPro" id="IPR036890">
    <property type="entry name" value="HATPase_C_sf"/>
</dbReference>
<evidence type="ECO:0000256" key="2">
    <source>
        <dbReference type="ARBA" id="ARBA00004141"/>
    </source>
</evidence>
<keyword evidence="11" id="KW-1133">Transmembrane helix</keyword>
<dbReference type="PANTHER" id="PTHR42878">
    <property type="entry name" value="TWO-COMPONENT HISTIDINE KINASE"/>
    <property type="match status" value="1"/>
</dbReference>
<dbReference type="Pfam" id="PF00989">
    <property type="entry name" value="PAS"/>
    <property type="match status" value="1"/>
</dbReference>
<evidence type="ECO:0000313" key="19">
    <source>
        <dbReference type="Proteomes" id="UP001519654"/>
    </source>
</evidence>
<dbReference type="InterPro" id="IPR003661">
    <property type="entry name" value="HisK_dim/P_dom"/>
</dbReference>
<dbReference type="Gene3D" id="3.30.450.20">
    <property type="entry name" value="PAS domain"/>
    <property type="match status" value="3"/>
</dbReference>